<keyword evidence="2" id="KW-0378">Hydrolase</keyword>
<evidence type="ECO:0000256" key="6">
    <source>
        <dbReference type="ARBA" id="ARBA00049117"/>
    </source>
</evidence>
<organism evidence="8 9">
    <name type="scientific">Niveibacterium umoris</name>
    <dbReference type="NCBI Taxonomy" id="1193620"/>
    <lineage>
        <taxon>Bacteria</taxon>
        <taxon>Pseudomonadati</taxon>
        <taxon>Pseudomonadota</taxon>
        <taxon>Betaproteobacteria</taxon>
        <taxon>Rhodocyclales</taxon>
        <taxon>Rhodocyclaceae</taxon>
        <taxon>Niveibacterium</taxon>
    </lineage>
</organism>
<dbReference type="PANTHER" id="PTHR13748:SF62">
    <property type="entry name" value="COBW DOMAIN-CONTAINING PROTEIN"/>
    <property type="match status" value="1"/>
</dbReference>
<dbReference type="GO" id="GO:0016787">
    <property type="term" value="F:hydrolase activity"/>
    <property type="evidence" value="ECO:0007669"/>
    <property type="project" value="UniProtKB-KW"/>
</dbReference>
<comment type="function">
    <text evidence="5">Zinc chaperone that directly transfers zinc cofactor to target proteins, thereby activating them. Zinc is transferred from the CXCC motif in the GTPase domain to the zinc binding site in target proteins in a process requiring GTP hydrolysis.</text>
</comment>
<evidence type="ECO:0000256" key="1">
    <source>
        <dbReference type="ARBA" id="ARBA00022741"/>
    </source>
</evidence>
<dbReference type="InterPro" id="IPR011629">
    <property type="entry name" value="CobW-like_C"/>
</dbReference>
<keyword evidence="3" id="KW-0143">Chaperone</keyword>
<dbReference type="InterPro" id="IPR051316">
    <property type="entry name" value="Zinc-reg_GTPase_activator"/>
</dbReference>
<evidence type="ECO:0000256" key="2">
    <source>
        <dbReference type="ARBA" id="ARBA00022801"/>
    </source>
</evidence>
<dbReference type="InterPro" id="IPR027417">
    <property type="entry name" value="P-loop_NTPase"/>
</dbReference>
<dbReference type="PANTHER" id="PTHR13748">
    <property type="entry name" value="COBW-RELATED"/>
    <property type="match status" value="1"/>
</dbReference>
<keyword evidence="9" id="KW-1185">Reference proteome</keyword>
<gene>
    <name evidence="8" type="ORF">GGR36_004150</name>
</gene>
<dbReference type="Gene3D" id="3.40.50.300">
    <property type="entry name" value="P-loop containing nucleotide triphosphate hydrolases"/>
    <property type="match status" value="1"/>
</dbReference>
<name>A0A840BQ92_9RHOO</name>
<dbReference type="SUPFAM" id="SSF52540">
    <property type="entry name" value="P-loop containing nucleoside triphosphate hydrolases"/>
    <property type="match status" value="1"/>
</dbReference>
<dbReference type="AlphaFoldDB" id="A0A840BQ92"/>
<proteinExistence type="inferred from homology"/>
<keyword evidence="1" id="KW-0547">Nucleotide-binding</keyword>
<dbReference type="SMART" id="SM00833">
    <property type="entry name" value="CobW_C"/>
    <property type="match status" value="1"/>
</dbReference>
<dbReference type="InterPro" id="IPR003495">
    <property type="entry name" value="CobW/HypB/UreG_nucleotide-bd"/>
</dbReference>
<evidence type="ECO:0000256" key="5">
    <source>
        <dbReference type="ARBA" id="ARBA00045658"/>
    </source>
</evidence>
<dbReference type="InterPro" id="IPR036627">
    <property type="entry name" value="CobW-likC_sf"/>
</dbReference>
<comment type="similarity">
    <text evidence="4">Belongs to the SIMIBI class G3E GTPase family. ZNG1 subfamily.</text>
</comment>
<dbReference type="RefSeq" id="WP_183638037.1">
    <property type="nucleotide sequence ID" value="NZ_BAABLE010000024.1"/>
</dbReference>
<evidence type="ECO:0000259" key="7">
    <source>
        <dbReference type="SMART" id="SM00833"/>
    </source>
</evidence>
<dbReference type="Proteomes" id="UP000561045">
    <property type="component" value="Unassembled WGS sequence"/>
</dbReference>
<dbReference type="EMBL" id="JACIET010000004">
    <property type="protein sequence ID" value="MBB4014793.1"/>
    <property type="molecule type" value="Genomic_DNA"/>
</dbReference>
<feature type="domain" description="CobW C-terminal" evidence="7">
    <location>
        <begin position="242"/>
        <end position="336"/>
    </location>
</feature>
<dbReference type="GO" id="GO:0005737">
    <property type="term" value="C:cytoplasm"/>
    <property type="evidence" value="ECO:0007669"/>
    <property type="project" value="TreeGrafter"/>
</dbReference>
<reference evidence="8 9" key="1">
    <citation type="submission" date="2020-08" db="EMBL/GenBank/DDBJ databases">
        <title>Genomic Encyclopedia of Type Strains, Phase IV (KMG-IV): sequencing the most valuable type-strain genomes for metagenomic binning, comparative biology and taxonomic classification.</title>
        <authorList>
            <person name="Goeker M."/>
        </authorList>
    </citation>
    <scope>NUCLEOTIDE SEQUENCE [LARGE SCALE GENOMIC DNA]</scope>
    <source>
        <strain evidence="8 9">DSM 106739</strain>
    </source>
</reference>
<dbReference type="Pfam" id="PF07683">
    <property type="entry name" value="CobW_C"/>
    <property type="match status" value="1"/>
</dbReference>
<comment type="catalytic activity">
    <reaction evidence="6">
        <text>GTP + H2O = GDP + phosphate + H(+)</text>
        <dbReference type="Rhea" id="RHEA:19669"/>
        <dbReference type="ChEBI" id="CHEBI:15377"/>
        <dbReference type="ChEBI" id="CHEBI:15378"/>
        <dbReference type="ChEBI" id="CHEBI:37565"/>
        <dbReference type="ChEBI" id="CHEBI:43474"/>
        <dbReference type="ChEBI" id="CHEBI:58189"/>
    </reaction>
    <physiologicalReaction direction="left-to-right" evidence="6">
        <dbReference type="Rhea" id="RHEA:19670"/>
    </physiologicalReaction>
</comment>
<evidence type="ECO:0000256" key="4">
    <source>
        <dbReference type="ARBA" id="ARBA00034320"/>
    </source>
</evidence>
<dbReference type="GO" id="GO:0000166">
    <property type="term" value="F:nucleotide binding"/>
    <property type="evidence" value="ECO:0007669"/>
    <property type="project" value="UniProtKB-KW"/>
</dbReference>
<dbReference type="Pfam" id="PF02492">
    <property type="entry name" value="cobW"/>
    <property type="match status" value="1"/>
</dbReference>
<protein>
    <submittedName>
        <fullName evidence="8">G3E family GTPase</fullName>
    </submittedName>
</protein>
<evidence type="ECO:0000256" key="3">
    <source>
        <dbReference type="ARBA" id="ARBA00023186"/>
    </source>
</evidence>
<evidence type="ECO:0000313" key="8">
    <source>
        <dbReference type="EMBL" id="MBB4014793.1"/>
    </source>
</evidence>
<sequence>MNPNATPIPVTVLTGFLGAGKTTLLNRLLAAPHGQRIAVVENEFGAESIDGDLVGPGATTVVELSNGCICCSVQGELSAALIDLAERREMGLVAFDRLIIETTGLADPGPVIQNFFWDETLRGAYALDGVITLVDACHAITQIERERVATAQIAYADRLLVTKTDCKEADAPGVLFPRLRDINLRAPLLRAGSPDEDWFDLFNIGGFSLDERGLPPRKSNHGFVRSGAVVAGVQAPRHDAGIGSVVLEADGELDLDEVSSFVEALIETHANDLLRYKGILSIAGEARRLIFQGVHRIAGFDYGRAWAHGEQRDNRIVLIGRGLPFADLQQRFAALAVAPASA</sequence>
<evidence type="ECO:0000313" key="9">
    <source>
        <dbReference type="Proteomes" id="UP000561045"/>
    </source>
</evidence>
<comment type="caution">
    <text evidence="8">The sequence shown here is derived from an EMBL/GenBank/DDBJ whole genome shotgun (WGS) entry which is preliminary data.</text>
</comment>
<dbReference type="CDD" id="cd03112">
    <property type="entry name" value="CobW-like"/>
    <property type="match status" value="1"/>
</dbReference>
<dbReference type="SUPFAM" id="SSF90002">
    <property type="entry name" value="Hypothetical protein YjiA, C-terminal domain"/>
    <property type="match status" value="1"/>
</dbReference>
<dbReference type="Gene3D" id="3.30.1220.10">
    <property type="entry name" value="CobW-like, C-terminal domain"/>
    <property type="match status" value="1"/>
</dbReference>
<accession>A0A840BQ92</accession>